<evidence type="ECO:0000313" key="4">
    <source>
        <dbReference type="Proteomes" id="UP000218785"/>
    </source>
</evidence>
<dbReference type="RefSeq" id="WP_096574418.1">
    <property type="nucleotide sequence ID" value="NZ_CAWNJS010000001.1"/>
</dbReference>
<dbReference type="AlphaFoldDB" id="A0A1Z4MV40"/>
<feature type="domain" description="XdhC- CoxI" evidence="1">
    <location>
        <begin position="126"/>
        <end position="182"/>
    </location>
</feature>
<gene>
    <name evidence="3" type="primary">xdhC</name>
    <name evidence="3" type="ORF">NIES37_12870</name>
</gene>
<dbReference type="Proteomes" id="UP000218785">
    <property type="component" value="Chromosome"/>
</dbReference>
<dbReference type="PANTHER" id="PTHR30388:SF4">
    <property type="entry name" value="MOLYBDENUM COFACTOR INSERTION CHAPERONE PAOD"/>
    <property type="match status" value="1"/>
</dbReference>
<dbReference type="Gene3D" id="3.40.50.720">
    <property type="entry name" value="NAD(P)-binding Rossmann-like Domain"/>
    <property type="match status" value="1"/>
</dbReference>
<accession>A0A1Z4MV40</accession>
<dbReference type="EMBL" id="AP018248">
    <property type="protein sequence ID" value="BAY97349.1"/>
    <property type="molecule type" value="Genomic_DNA"/>
</dbReference>
<organism evidence="3 4">
    <name type="scientific">Tolypothrix tenuis PCC 7101</name>
    <dbReference type="NCBI Taxonomy" id="231146"/>
    <lineage>
        <taxon>Bacteria</taxon>
        <taxon>Bacillati</taxon>
        <taxon>Cyanobacteriota</taxon>
        <taxon>Cyanophyceae</taxon>
        <taxon>Nostocales</taxon>
        <taxon>Tolypothrichaceae</taxon>
        <taxon>Tolypothrix</taxon>
    </lineage>
</organism>
<dbReference type="PANTHER" id="PTHR30388">
    <property type="entry name" value="ALDEHYDE OXIDOREDUCTASE MOLYBDENUM COFACTOR ASSEMBLY PROTEIN"/>
    <property type="match status" value="1"/>
</dbReference>
<dbReference type="InterPro" id="IPR003777">
    <property type="entry name" value="XdhC_CoxI"/>
</dbReference>
<keyword evidence="4" id="KW-1185">Reference proteome</keyword>
<dbReference type="Pfam" id="PF02625">
    <property type="entry name" value="XdhC_CoxI"/>
    <property type="match status" value="2"/>
</dbReference>
<evidence type="ECO:0000259" key="2">
    <source>
        <dbReference type="Pfam" id="PF13478"/>
    </source>
</evidence>
<proteinExistence type="predicted"/>
<protein>
    <submittedName>
        <fullName evidence="3">Putative xanthine dehydrogenase accessory factor</fullName>
    </submittedName>
</protein>
<dbReference type="InterPro" id="IPR027051">
    <property type="entry name" value="XdhC_Rossmann_dom"/>
</dbReference>
<evidence type="ECO:0000259" key="1">
    <source>
        <dbReference type="Pfam" id="PF02625"/>
    </source>
</evidence>
<evidence type="ECO:0000313" key="3">
    <source>
        <dbReference type="EMBL" id="BAY97349.1"/>
    </source>
</evidence>
<feature type="domain" description="XdhC- CoxI" evidence="1">
    <location>
        <begin position="11"/>
        <end position="78"/>
    </location>
</feature>
<sequence length="370" mass="39615">MKEVIDEVEQWLNLGHTVALATVVNTLGSSPREVGAVMAVNDAGEVLGSVSGGCVEAAVVEEALIVIESGKPRLVSYGVSDELGLSVGLTCGGTIQIFIQQFSDKLHSSHLSLREIFQAIRQSLQTPIAICTVVEGLQAGAKMIVTEKGDRLGSLGNAEIDCIVADDAQGMLHQGLTKLSDFGLNEECRQAEVTVFIESFAPPPHLIIFGAIDFTRSLSVLAKVLGYRVTVCDARDSFATVARFPAADEVIVEWPHKYLDSTHVDHRTMIVVLTHDPKFDVPALVSAVKTPAAYIGAMGSRRTTKDRISRLQEAGLTEAEINRISAPIGLDIGARTSEETAVSIMAEVIALRSGRSGGRLSHNEKPIHAR</sequence>
<dbReference type="KEGG" id="ttq:NIES37_12870"/>
<dbReference type="InterPro" id="IPR052698">
    <property type="entry name" value="MoCofactor_Util/Proc"/>
</dbReference>
<dbReference type="Pfam" id="PF13478">
    <property type="entry name" value="XdhC_C"/>
    <property type="match status" value="1"/>
</dbReference>
<name>A0A1Z4MV40_9CYAN</name>
<feature type="domain" description="XdhC Rossmann" evidence="2">
    <location>
        <begin position="206"/>
        <end position="348"/>
    </location>
</feature>
<reference evidence="3 4" key="1">
    <citation type="submission" date="2017-06" db="EMBL/GenBank/DDBJ databases">
        <title>Genome sequencing of cyanobaciteial culture collection at National Institute for Environmental Studies (NIES).</title>
        <authorList>
            <person name="Hirose Y."/>
            <person name="Shimura Y."/>
            <person name="Fujisawa T."/>
            <person name="Nakamura Y."/>
            <person name="Kawachi M."/>
        </authorList>
    </citation>
    <scope>NUCLEOTIDE SEQUENCE [LARGE SCALE GENOMIC DNA]</scope>
    <source>
        <strain evidence="3 4">NIES-37</strain>
    </source>
</reference>